<dbReference type="PROSITE" id="PS50893">
    <property type="entry name" value="ABC_TRANSPORTER_2"/>
    <property type="match status" value="2"/>
</dbReference>
<feature type="domain" description="ABC transporter" evidence="8">
    <location>
        <begin position="277"/>
        <end position="525"/>
    </location>
</feature>
<comment type="subcellular location">
    <subcellularLocation>
        <location evidence="1">Cell inner membrane</location>
        <topology evidence="1">Peripheral membrane protein</topology>
    </subcellularLocation>
</comment>
<dbReference type="GO" id="GO:0005524">
    <property type="term" value="F:ATP binding"/>
    <property type="evidence" value="ECO:0007669"/>
    <property type="project" value="UniProtKB-KW"/>
</dbReference>
<keyword evidence="10" id="KW-1185">Reference proteome</keyword>
<evidence type="ECO:0000313" key="9">
    <source>
        <dbReference type="EMBL" id="GJE25802.1"/>
    </source>
</evidence>
<evidence type="ECO:0000256" key="3">
    <source>
        <dbReference type="ARBA" id="ARBA00022448"/>
    </source>
</evidence>
<evidence type="ECO:0000256" key="6">
    <source>
        <dbReference type="ARBA" id="ARBA00022840"/>
    </source>
</evidence>
<accession>A0ABQ4T588</accession>
<dbReference type="InterPro" id="IPR050388">
    <property type="entry name" value="ABC_Ni/Peptide_Import"/>
</dbReference>
<dbReference type="InterPro" id="IPR003439">
    <property type="entry name" value="ABC_transporter-like_ATP-bd"/>
</dbReference>
<evidence type="ECO:0000259" key="8">
    <source>
        <dbReference type="PROSITE" id="PS50893"/>
    </source>
</evidence>
<sequence length="543" mass="58460">MTEPVVRIENLTLALPKGADRPHAVEGLSLDLMPGKILCVVGESGSGKSMSAYALTGLLPRSLKIAGGRITFEGRDLLTLDERAWRGLRGRRIAMIFQEPMTALNPVMRIGDQIAEMFEAHGLHTAAERRARAVALAREVGLPEPEQIVRAYPHQLSGGQRQRAMIAMALALEPTVLVADEPTTALDVTTQAQILKLIRELQQRRGMSVLFITHDFGVVADIADHVAVLQRGKLVESGTARAVLENPQAPYTRALLAAVPSLTPPERPPVAANPVALSVIGLGKTYTTRNGFFGKPRVVDAVKEVTFDLRRGETLGIVGESGSGKSTTARLAIRLVEPDRGTVRLGSLDFTALGPKALRAERRRIQMIFQDPFASLNPRRTVEQIITAGPIAHGTPARQARARARELLDLVGLPPSAAERYPNAFSGGQRQRIGIARALAMEPDVIVADEAVSALDVSVQAQVLRLLEDLKQRLGIAMLFITHDLRVAATICDRIAVMHRGAIVEEGRTAALFAAPEHPYTRSLLAAAPGGGSVFAQAREACA</sequence>
<dbReference type="InterPro" id="IPR017871">
    <property type="entry name" value="ABC_transporter-like_CS"/>
</dbReference>
<evidence type="ECO:0000256" key="1">
    <source>
        <dbReference type="ARBA" id="ARBA00004417"/>
    </source>
</evidence>
<protein>
    <submittedName>
        <fullName evidence="9">Glutathione import ATP-binding protein GsiA</fullName>
    </submittedName>
</protein>
<dbReference type="SUPFAM" id="SSF52540">
    <property type="entry name" value="P-loop containing nucleoside triphosphate hydrolases"/>
    <property type="match status" value="2"/>
</dbReference>
<keyword evidence="4" id="KW-1003">Cell membrane</keyword>
<dbReference type="InterPro" id="IPR027417">
    <property type="entry name" value="P-loop_NTPase"/>
</dbReference>
<dbReference type="RefSeq" id="WP_238309772.1">
    <property type="nucleotide sequence ID" value="NZ_BPQV01000002.1"/>
</dbReference>
<keyword evidence="5" id="KW-0547">Nucleotide-binding</keyword>
<dbReference type="Gene3D" id="3.40.50.300">
    <property type="entry name" value="P-loop containing nucleotide triphosphate hydrolases"/>
    <property type="match status" value="2"/>
</dbReference>
<dbReference type="EMBL" id="BPQV01000002">
    <property type="protein sequence ID" value="GJE25802.1"/>
    <property type="molecule type" value="Genomic_DNA"/>
</dbReference>
<dbReference type="NCBIfam" id="NF008453">
    <property type="entry name" value="PRK11308.1"/>
    <property type="match status" value="2"/>
</dbReference>
<dbReference type="SMART" id="SM00382">
    <property type="entry name" value="AAA"/>
    <property type="match status" value="2"/>
</dbReference>
<name>A0ABQ4T588_METOR</name>
<reference evidence="9" key="2">
    <citation type="submission" date="2021-08" db="EMBL/GenBank/DDBJ databases">
        <authorList>
            <person name="Tani A."/>
            <person name="Ola A."/>
            <person name="Ogura Y."/>
            <person name="Katsura K."/>
            <person name="Hayashi T."/>
        </authorList>
    </citation>
    <scope>NUCLEOTIDE SEQUENCE</scope>
    <source>
        <strain evidence="9">NBRC 15689</strain>
    </source>
</reference>
<proteinExistence type="inferred from homology"/>
<dbReference type="Pfam" id="PF00005">
    <property type="entry name" value="ABC_tran"/>
    <property type="match status" value="2"/>
</dbReference>
<feature type="domain" description="ABC transporter" evidence="8">
    <location>
        <begin position="6"/>
        <end position="256"/>
    </location>
</feature>
<keyword evidence="3" id="KW-0813">Transport</keyword>
<gene>
    <name evidence="9" type="primary">gsiA_1</name>
    <name evidence="9" type="ORF">LKMONMHP_0642</name>
</gene>
<dbReference type="Pfam" id="PF08352">
    <property type="entry name" value="oligo_HPY"/>
    <property type="match status" value="2"/>
</dbReference>
<dbReference type="InterPro" id="IPR013563">
    <property type="entry name" value="Oligopep_ABC_C"/>
</dbReference>
<organism evidence="9 10">
    <name type="scientific">Methylobacterium organophilum</name>
    <dbReference type="NCBI Taxonomy" id="410"/>
    <lineage>
        <taxon>Bacteria</taxon>
        <taxon>Pseudomonadati</taxon>
        <taxon>Pseudomonadota</taxon>
        <taxon>Alphaproteobacteria</taxon>
        <taxon>Hyphomicrobiales</taxon>
        <taxon>Methylobacteriaceae</taxon>
        <taxon>Methylobacterium</taxon>
    </lineage>
</organism>
<keyword evidence="7" id="KW-0472">Membrane</keyword>
<evidence type="ECO:0000256" key="4">
    <source>
        <dbReference type="ARBA" id="ARBA00022475"/>
    </source>
</evidence>
<dbReference type="CDD" id="cd03257">
    <property type="entry name" value="ABC_NikE_OppD_transporters"/>
    <property type="match status" value="2"/>
</dbReference>
<evidence type="ECO:0000256" key="2">
    <source>
        <dbReference type="ARBA" id="ARBA00005417"/>
    </source>
</evidence>
<comment type="caution">
    <text evidence="9">The sequence shown here is derived from an EMBL/GenBank/DDBJ whole genome shotgun (WGS) entry which is preliminary data.</text>
</comment>
<evidence type="ECO:0000256" key="7">
    <source>
        <dbReference type="ARBA" id="ARBA00023136"/>
    </source>
</evidence>
<keyword evidence="6 9" id="KW-0067">ATP-binding</keyword>
<dbReference type="PROSITE" id="PS00211">
    <property type="entry name" value="ABC_TRANSPORTER_1"/>
    <property type="match status" value="2"/>
</dbReference>
<dbReference type="InterPro" id="IPR003593">
    <property type="entry name" value="AAA+_ATPase"/>
</dbReference>
<reference evidence="9" key="1">
    <citation type="journal article" date="2021" name="Front. Microbiol.">
        <title>Comprehensive Comparative Genomics and Phenotyping of Methylobacterium Species.</title>
        <authorList>
            <person name="Alessa O."/>
            <person name="Ogura Y."/>
            <person name="Fujitani Y."/>
            <person name="Takami H."/>
            <person name="Hayashi T."/>
            <person name="Sahin N."/>
            <person name="Tani A."/>
        </authorList>
    </citation>
    <scope>NUCLEOTIDE SEQUENCE</scope>
    <source>
        <strain evidence="9">NBRC 15689</strain>
    </source>
</reference>
<dbReference type="PANTHER" id="PTHR43297">
    <property type="entry name" value="OLIGOPEPTIDE TRANSPORT ATP-BINDING PROTEIN APPD"/>
    <property type="match status" value="1"/>
</dbReference>
<evidence type="ECO:0000313" key="10">
    <source>
        <dbReference type="Proteomes" id="UP001055156"/>
    </source>
</evidence>
<evidence type="ECO:0000256" key="5">
    <source>
        <dbReference type="ARBA" id="ARBA00022741"/>
    </source>
</evidence>
<dbReference type="Proteomes" id="UP001055156">
    <property type="component" value="Unassembled WGS sequence"/>
</dbReference>
<dbReference type="PANTHER" id="PTHR43297:SF2">
    <property type="entry name" value="DIPEPTIDE TRANSPORT ATP-BINDING PROTEIN DPPD"/>
    <property type="match status" value="1"/>
</dbReference>
<dbReference type="NCBIfam" id="NF007739">
    <property type="entry name" value="PRK10419.1"/>
    <property type="match status" value="2"/>
</dbReference>
<comment type="similarity">
    <text evidence="2">Belongs to the ABC transporter superfamily.</text>
</comment>